<comment type="caution">
    <text evidence="2">The sequence shown here is derived from an EMBL/GenBank/DDBJ whole genome shotgun (WGS) entry which is preliminary data.</text>
</comment>
<dbReference type="Proteomes" id="UP000230282">
    <property type="component" value="Unassembled WGS sequence"/>
</dbReference>
<dbReference type="OrthoDB" id="8558441at2"/>
<keyword evidence="1" id="KW-0472">Membrane</keyword>
<dbReference type="NCBIfam" id="TIGR03746">
    <property type="entry name" value="conj_TIGR03746"/>
    <property type="match status" value="1"/>
</dbReference>
<organism evidence="2 3">
    <name type="scientific">Caviibacterium pharyngocola</name>
    <dbReference type="NCBI Taxonomy" id="28159"/>
    <lineage>
        <taxon>Bacteria</taxon>
        <taxon>Pseudomonadati</taxon>
        <taxon>Pseudomonadota</taxon>
        <taxon>Gammaproteobacteria</taxon>
        <taxon>Pasteurellales</taxon>
        <taxon>Pasteurellaceae</taxon>
        <taxon>Caviibacterium</taxon>
    </lineage>
</organism>
<evidence type="ECO:0000313" key="3">
    <source>
        <dbReference type="Proteomes" id="UP000230282"/>
    </source>
</evidence>
<name>A0A2M8RV69_9PAST</name>
<keyword evidence="3" id="KW-1185">Reference proteome</keyword>
<sequence length="213" mass="24674">MSQLKGAINEKRSHINTLRFIIGVLGVICLCLIGVIFTAPDRLQIFNPPDLRSGSQRPWWEVPNSTVYAFAYQTFQQLNRWTVNGQVDYKNNIENLQPLLTPGCQRFLQQDYADRQRYGELRDRTRGIYEIIGRGFSDDKVQVLSRDSWIVNLDLSVDEYFQDEPVKRVFTRFPISIVRMDVDMQRNPWGLGFNCYSSTPLRLEGVESTEGAK</sequence>
<evidence type="ECO:0000313" key="2">
    <source>
        <dbReference type="EMBL" id="PJG82780.1"/>
    </source>
</evidence>
<protein>
    <submittedName>
        <fullName evidence="2">TIGR03746 family integrating conjugative element protein</fullName>
    </submittedName>
</protein>
<keyword evidence="1" id="KW-1133">Transmembrane helix</keyword>
<dbReference type="AlphaFoldDB" id="A0A2M8RV69"/>
<dbReference type="Pfam" id="PF11444">
    <property type="entry name" value="DUF2895"/>
    <property type="match status" value="1"/>
</dbReference>
<dbReference type="EMBL" id="PHGZ01000014">
    <property type="protein sequence ID" value="PJG82780.1"/>
    <property type="molecule type" value="Genomic_DNA"/>
</dbReference>
<evidence type="ECO:0000256" key="1">
    <source>
        <dbReference type="SAM" id="Phobius"/>
    </source>
</evidence>
<accession>A0A2M8RV69</accession>
<gene>
    <name evidence="2" type="ORF">CVP04_07395</name>
</gene>
<feature type="transmembrane region" description="Helical" evidence="1">
    <location>
        <begin position="20"/>
        <end position="39"/>
    </location>
</feature>
<proteinExistence type="predicted"/>
<keyword evidence="1" id="KW-0812">Transmembrane</keyword>
<dbReference type="RefSeq" id="WP_100296879.1">
    <property type="nucleotide sequence ID" value="NZ_PHGZ01000014.1"/>
</dbReference>
<reference evidence="2 3" key="1">
    <citation type="submission" date="2017-11" db="EMBL/GenBank/DDBJ databases">
        <title>Reclassification of Bisgaard taxon 5 as Caviibacterium pharyngocola gen. nov., sp. nov.</title>
        <authorList>
            <person name="Christensen H."/>
        </authorList>
    </citation>
    <scope>NUCLEOTIDE SEQUENCE [LARGE SCALE GENOMIC DNA]</scope>
    <source>
        <strain evidence="2 3">7_3</strain>
    </source>
</reference>
<dbReference type="InterPro" id="IPR021548">
    <property type="entry name" value="DUF2895"/>
</dbReference>